<accession>A0A7G9R9Y0</accession>
<dbReference type="EMBL" id="CP060713">
    <property type="protein sequence ID" value="QNN52405.1"/>
    <property type="molecule type" value="Genomic_DNA"/>
</dbReference>
<dbReference type="Proteomes" id="UP000515947">
    <property type="component" value="Chromosome"/>
</dbReference>
<gene>
    <name evidence="2" type="ORF">H9L09_18310</name>
</gene>
<feature type="region of interest" description="Disordered" evidence="1">
    <location>
        <begin position="118"/>
        <end position="142"/>
    </location>
</feature>
<proteinExistence type="predicted"/>
<dbReference type="AlphaFoldDB" id="A0A7G9R9Y0"/>
<evidence type="ECO:0000256" key="1">
    <source>
        <dbReference type="SAM" id="MobiDB-lite"/>
    </source>
</evidence>
<protein>
    <submittedName>
        <fullName evidence="2">Uncharacterized protein</fullName>
    </submittedName>
</protein>
<dbReference type="RefSeq" id="WP_187578247.1">
    <property type="nucleotide sequence ID" value="NZ_CP060713.1"/>
</dbReference>
<name>A0A7G9R9Y0_9ACTN</name>
<keyword evidence="3" id="KW-1185">Reference proteome</keyword>
<dbReference type="KEGG" id="nmes:H9L09_18310"/>
<evidence type="ECO:0000313" key="2">
    <source>
        <dbReference type="EMBL" id="QNN52405.1"/>
    </source>
</evidence>
<sequence length="142" mass="15567">MLRALRDLARTSGSEFSDDLSAVWGAAFWLLSDPQTPDAVNAEVLRAVALEDGVRVVDRRAHVDGRLGVALGIDEKYPVQFVFDPNDGAFLGLIGHPARSKNWVGPDEPRWTTTFESRIVDSAPRPPENLLDDFEQSNGPPA</sequence>
<reference evidence="2 3" key="1">
    <citation type="submission" date="2020-08" db="EMBL/GenBank/DDBJ databases">
        <title>Genome sequence of Nocardioides mesophilus KACC 16243T.</title>
        <authorList>
            <person name="Hyun D.-W."/>
            <person name="Bae J.-W."/>
        </authorList>
    </citation>
    <scope>NUCLEOTIDE SEQUENCE [LARGE SCALE GENOMIC DNA]</scope>
    <source>
        <strain evidence="2 3">KACC 16243</strain>
    </source>
</reference>
<evidence type="ECO:0000313" key="3">
    <source>
        <dbReference type="Proteomes" id="UP000515947"/>
    </source>
</evidence>
<organism evidence="2 3">
    <name type="scientific">Nocardioides mesophilus</name>
    <dbReference type="NCBI Taxonomy" id="433659"/>
    <lineage>
        <taxon>Bacteria</taxon>
        <taxon>Bacillati</taxon>
        <taxon>Actinomycetota</taxon>
        <taxon>Actinomycetes</taxon>
        <taxon>Propionibacteriales</taxon>
        <taxon>Nocardioidaceae</taxon>
        <taxon>Nocardioides</taxon>
    </lineage>
</organism>